<dbReference type="InterPro" id="IPR046496">
    <property type="entry name" value="DUF6589"/>
</dbReference>
<feature type="compositionally biased region" description="Low complexity" evidence="1">
    <location>
        <begin position="217"/>
        <end position="233"/>
    </location>
</feature>
<feature type="region of interest" description="Disordered" evidence="1">
    <location>
        <begin position="215"/>
        <end position="237"/>
    </location>
</feature>
<feature type="domain" description="DUF6589" evidence="2">
    <location>
        <begin position="118"/>
        <end position="476"/>
    </location>
</feature>
<evidence type="ECO:0000259" key="2">
    <source>
        <dbReference type="Pfam" id="PF20231"/>
    </source>
</evidence>
<protein>
    <recommendedName>
        <fullName evidence="2">DUF6589 domain-containing protein</fullName>
    </recommendedName>
</protein>
<feature type="region of interest" description="Disordered" evidence="1">
    <location>
        <begin position="550"/>
        <end position="579"/>
    </location>
</feature>
<organism evidence="3 4">
    <name type="scientific">Mycena rosella</name>
    <name type="common">Pink bonnet</name>
    <name type="synonym">Agaricus rosellus</name>
    <dbReference type="NCBI Taxonomy" id="1033263"/>
    <lineage>
        <taxon>Eukaryota</taxon>
        <taxon>Fungi</taxon>
        <taxon>Dikarya</taxon>
        <taxon>Basidiomycota</taxon>
        <taxon>Agaricomycotina</taxon>
        <taxon>Agaricomycetes</taxon>
        <taxon>Agaricomycetidae</taxon>
        <taxon>Agaricales</taxon>
        <taxon>Marasmiineae</taxon>
        <taxon>Mycenaceae</taxon>
        <taxon>Mycena</taxon>
    </lineage>
</organism>
<dbReference type="EMBL" id="JARKIE010000641">
    <property type="protein sequence ID" value="KAJ7622877.1"/>
    <property type="molecule type" value="Genomic_DNA"/>
</dbReference>
<name>A0AAD7FGJ8_MYCRO</name>
<sequence length="579" mass="65077">MDGLAKQYQEEDEFLWYLTECFTASRKKGKVVVKKTRPHSVIQVGAIGSFITSRNRYASGDLGLPLGLWLFACQAHTTSSASSAALAIAVKPERPEGKGPHAIDRGEAEWGKRSQSIASNQLQALSTNAEQQIQNKGYQAGFFDFDEQMGIEPDKCDNILSWNRGDGATHAALKRIKLIQATIPSIYCSFRNALSTPETWHTKATDLNSCASNHYGPSASPDPSSLSHSSNAANMKRPSDLKKCDFYPTSRSMTLIWEACVLDCWRSVFSIVFTQPDADVDMPGLHNISDDNEDPSIETPAVADPKAARPESAADEDGPKMHKEPPGFNGDRVLSNTILFLVEFGWWVELNYAIPEGDVGRVLEIFKIFVFTFAGSSNQNYLDLYALLEFECSPDLKEALLNNYLFNLRGEIGTFVEGDLMQEWSNRWLQDFSGRGGGDFDDNFYRKTISPNVLHFLKMKENIETAFELKRRSKAHTSPHLRDETKVLLHLYQDEELHCFRSGRSIGHAAVNRFDRGYQWLEDGKMAEYLERSKEYADVVEEMEILRNGGPQRHKAELGIRRQKSTTAEPAQAFLENRG</sequence>
<evidence type="ECO:0000256" key="1">
    <source>
        <dbReference type="SAM" id="MobiDB-lite"/>
    </source>
</evidence>
<dbReference type="Pfam" id="PF20231">
    <property type="entry name" value="DUF6589"/>
    <property type="match status" value="1"/>
</dbReference>
<gene>
    <name evidence="3" type="ORF">B0H17DRAFT_1219140</name>
</gene>
<accession>A0AAD7FGJ8</accession>
<evidence type="ECO:0000313" key="4">
    <source>
        <dbReference type="Proteomes" id="UP001221757"/>
    </source>
</evidence>
<proteinExistence type="predicted"/>
<dbReference type="Proteomes" id="UP001221757">
    <property type="component" value="Unassembled WGS sequence"/>
</dbReference>
<feature type="region of interest" description="Disordered" evidence="1">
    <location>
        <begin position="287"/>
        <end position="327"/>
    </location>
</feature>
<dbReference type="AlphaFoldDB" id="A0AAD7FGJ8"/>
<reference evidence="3" key="1">
    <citation type="submission" date="2023-03" db="EMBL/GenBank/DDBJ databases">
        <title>Massive genome expansion in bonnet fungi (Mycena s.s.) driven by repeated elements and novel gene families across ecological guilds.</title>
        <authorList>
            <consortium name="Lawrence Berkeley National Laboratory"/>
            <person name="Harder C.B."/>
            <person name="Miyauchi S."/>
            <person name="Viragh M."/>
            <person name="Kuo A."/>
            <person name="Thoen E."/>
            <person name="Andreopoulos B."/>
            <person name="Lu D."/>
            <person name="Skrede I."/>
            <person name="Drula E."/>
            <person name="Henrissat B."/>
            <person name="Morin E."/>
            <person name="Kohler A."/>
            <person name="Barry K."/>
            <person name="LaButti K."/>
            <person name="Morin E."/>
            <person name="Salamov A."/>
            <person name="Lipzen A."/>
            <person name="Mereny Z."/>
            <person name="Hegedus B."/>
            <person name="Baldrian P."/>
            <person name="Stursova M."/>
            <person name="Weitz H."/>
            <person name="Taylor A."/>
            <person name="Grigoriev I.V."/>
            <person name="Nagy L.G."/>
            <person name="Martin F."/>
            <person name="Kauserud H."/>
        </authorList>
    </citation>
    <scope>NUCLEOTIDE SEQUENCE</scope>
    <source>
        <strain evidence="3">CBHHK067</strain>
    </source>
</reference>
<evidence type="ECO:0000313" key="3">
    <source>
        <dbReference type="EMBL" id="KAJ7622877.1"/>
    </source>
</evidence>
<keyword evidence="4" id="KW-1185">Reference proteome</keyword>
<comment type="caution">
    <text evidence="3">The sequence shown here is derived from an EMBL/GenBank/DDBJ whole genome shotgun (WGS) entry which is preliminary data.</text>
</comment>